<dbReference type="GO" id="GO:0005737">
    <property type="term" value="C:cytoplasm"/>
    <property type="evidence" value="ECO:0007669"/>
    <property type="project" value="InterPro"/>
</dbReference>
<evidence type="ECO:0000259" key="7">
    <source>
        <dbReference type="SMART" id="SM00971"/>
    </source>
</evidence>
<evidence type="ECO:0000256" key="6">
    <source>
        <dbReference type="ARBA" id="ARBA00023315"/>
    </source>
</evidence>
<dbReference type="FunFam" id="2.160.10.10:FF:000002">
    <property type="entry name" value="Serine acetyltransferase"/>
    <property type="match status" value="1"/>
</dbReference>
<name>A0A8T2TG64_CERRI</name>
<comment type="caution">
    <text evidence="8">The sequence shown here is derived from an EMBL/GenBank/DDBJ whole genome shotgun (WGS) entry which is preliminary data.</text>
</comment>
<dbReference type="GO" id="GO:0009001">
    <property type="term" value="F:serine O-acetyltransferase activity"/>
    <property type="evidence" value="ECO:0007669"/>
    <property type="project" value="UniProtKB-EC"/>
</dbReference>
<dbReference type="InterPro" id="IPR010493">
    <property type="entry name" value="Ser_AcTrfase_N"/>
</dbReference>
<reference evidence="8" key="1">
    <citation type="submission" date="2021-08" db="EMBL/GenBank/DDBJ databases">
        <title>WGS assembly of Ceratopteris richardii.</title>
        <authorList>
            <person name="Marchant D.B."/>
            <person name="Chen G."/>
            <person name="Jenkins J."/>
            <person name="Shu S."/>
            <person name="Leebens-Mack J."/>
            <person name="Grimwood J."/>
            <person name="Schmutz J."/>
            <person name="Soltis P."/>
            <person name="Soltis D."/>
            <person name="Chen Z.-H."/>
        </authorList>
    </citation>
    <scope>NUCLEOTIDE SEQUENCE</scope>
    <source>
        <strain evidence="8">Whitten #5841</strain>
        <tissue evidence="8">Leaf</tissue>
    </source>
</reference>
<evidence type="ECO:0000256" key="1">
    <source>
        <dbReference type="ARBA" id="ARBA00004876"/>
    </source>
</evidence>
<dbReference type="InterPro" id="IPR042122">
    <property type="entry name" value="Ser_AcTrfase_N_sf"/>
</dbReference>
<evidence type="ECO:0000313" key="8">
    <source>
        <dbReference type="EMBL" id="KAH7422267.1"/>
    </source>
</evidence>
<evidence type="ECO:0000256" key="2">
    <source>
        <dbReference type="ARBA" id="ARBA00007274"/>
    </source>
</evidence>
<sequence length="353" mass="38009">MKKRRCQPPTIPLPSLSLSHILTHTHANARAHAHACAHTHTHTNTHTSSIAGSAMSVISLFHCFLLHACVMQAIFDKTWREWPTARLLCQVDNLSLLKMSHEPLLTKHLNALVLAHTSLEHALSFILASKLASIALDADVLYKLFVDVMQSSAKVREGIYADLRAVKERDPACTCYCHCVLNFKGFQACQVYRIAHCLWNQDKKAVAYVLQSRMSEVFGVDIHPAARIGKGVLFDHAAGVVIGETAVVGDNVAILHGVTLGGTGKHGGDRHPKIGAGVLIGAGASIIGNITVGDGAKIGAGALVLMEVPPRTTAVGCPARLVGGRNNPTKLTEPPIETMDHLSYVADWCDYVI</sequence>
<accession>A0A8T2TG64</accession>
<protein>
    <recommendedName>
        <fullName evidence="3">serine O-acetyltransferase</fullName>
        <ecNumber evidence="3">2.3.1.30</ecNumber>
    </recommendedName>
</protein>
<dbReference type="InterPro" id="IPR018357">
    <property type="entry name" value="Hexapep_transf_CS"/>
</dbReference>
<dbReference type="Pfam" id="PF00132">
    <property type="entry name" value="Hexapep"/>
    <property type="match status" value="1"/>
</dbReference>
<dbReference type="InterPro" id="IPR005881">
    <property type="entry name" value="Ser_O-AcTrfase"/>
</dbReference>
<dbReference type="InterPro" id="IPR053376">
    <property type="entry name" value="Serine_acetyltransferase"/>
</dbReference>
<comment type="similarity">
    <text evidence="2">Belongs to the transferase hexapeptide repeat family.</text>
</comment>
<dbReference type="SMART" id="SM00971">
    <property type="entry name" value="SATase_N"/>
    <property type="match status" value="1"/>
</dbReference>
<keyword evidence="4" id="KW-0028">Amino-acid biosynthesis</keyword>
<dbReference type="SUPFAM" id="SSF51161">
    <property type="entry name" value="Trimeric LpxA-like enzymes"/>
    <property type="match status" value="1"/>
</dbReference>
<dbReference type="Proteomes" id="UP000825935">
    <property type="component" value="Chromosome 12"/>
</dbReference>
<dbReference type="NCBIfam" id="TIGR01172">
    <property type="entry name" value="cysE"/>
    <property type="match status" value="1"/>
</dbReference>
<dbReference type="OrthoDB" id="25818at2759"/>
<dbReference type="Gene3D" id="1.10.3130.10">
    <property type="entry name" value="serine acetyltransferase, domain 1"/>
    <property type="match status" value="1"/>
</dbReference>
<dbReference type="AlphaFoldDB" id="A0A8T2TG64"/>
<keyword evidence="9" id="KW-1185">Reference proteome</keyword>
<dbReference type="CDD" id="cd03354">
    <property type="entry name" value="LbH_SAT"/>
    <property type="match status" value="1"/>
</dbReference>
<proteinExistence type="inferred from homology"/>
<dbReference type="Gene3D" id="2.160.10.10">
    <property type="entry name" value="Hexapeptide repeat proteins"/>
    <property type="match status" value="1"/>
</dbReference>
<comment type="pathway">
    <text evidence="1">Amino-acid biosynthesis; L-cysteine biosynthesis; L-cysteine from L-serine: step 1/2.</text>
</comment>
<evidence type="ECO:0000256" key="5">
    <source>
        <dbReference type="ARBA" id="ARBA00022679"/>
    </source>
</evidence>
<dbReference type="InterPro" id="IPR001451">
    <property type="entry name" value="Hexapep"/>
</dbReference>
<dbReference type="PANTHER" id="PTHR42811">
    <property type="entry name" value="SERINE ACETYLTRANSFERASE"/>
    <property type="match status" value="1"/>
</dbReference>
<gene>
    <name evidence="8" type="ORF">KP509_12G001000</name>
</gene>
<dbReference type="NCBIfam" id="NF041874">
    <property type="entry name" value="EPS_EpsC"/>
    <property type="match status" value="1"/>
</dbReference>
<dbReference type="Pfam" id="PF06426">
    <property type="entry name" value="SATase_N"/>
    <property type="match status" value="1"/>
</dbReference>
<evidence type="ECO:0000313" key="9">
    <source>
        <dbReference type="Proteomes" id="UP000825935"/>
    </source>
</evidence>
<keyword evidence="6" id="KW-0012">Acyltransferase</keyword>
<evidence type="ECO:0000256" key="4">
    <source>
        <dbReference type="ARBA" id="ARBA00022605"/>
    </source>
</evidence>
<dbReference type="GO" id="GO:0006535">
    <property type="term" value="P:cysteine biosynthetic process from serine"/>
    <property type="evidence" value="ECO:0007669"/>
    <property type="project" value="InterPro"/>
</dbReference>
<dbReference type="InterPro" id="IPR011004">
    <property type="entry name" value="Trimer_LpxA-like_sf"/>
</dbReference>
<evidence type="ECO:0000256" key="3">
    <source>
        <dbReference type="ARBA" id="ARBA00013266"/>
    </source>
</evidence>
<dbReference type="EMBL" id="CM035417">
    <property type="protein sequence ID" value="KAH7422267.1"/>
    <property type="molecule type" value="Genomic_DNA"/>
</dbReference>
<feature type="domain" description="Serine acetyltransferase N-terminal" evidence="7">
    <location>
        <begin position="99"/>
        <end position="191"/>
    </location>
</feature>
<keyword evidence="5" id="KW-0808">Transferase</keyword>
<dbReference type="InterPro" id="IPR045304">
    <property type="entry name" value="LbH_SAT"/>
</dbReference>
<organism evidence="8 9">
    <name type="scientific">Ceratopteris richardii</name>
    <name type="common">Triangle waterfern</name>
    <dbReference type="NCBI Taxonomy" id="49495"/>
    <lineage>
        <taxon>Eukaryota</taxon>
        <taxon>Viridiplantae</taxon>
        <taxon>Streptophyta</taxon>
        <taxon>Embryophyta</taxon>
        <taxon>Tracheophyta</taxon>
        <taxon>Polypodiopsida</taxon>
        <taxon>Polypodiidae</taxon>
        <taxon>Polypodiales</taxon>
        <taxon>Pteridineae</taxon>
        <taxon>Pteridaceae</taxon>
        <taxon>Parkerioideae</taxon>
        <taxon>Ceratopteris</taxon>
    </lineage>
</organism>
<dbReference type="OMA" id="WHPTHAG"/>
<dbReference type="PROSITE" id="PS00101">
    <property type="entry name" value="HEXAPEP_TRANSFERASES"/>
    <property type="match status" value="1"/>
</dbReference>
<dbReference type="EC" id="2.3.1.30" evidence="3"/>